<organism evidence="4">
    <name type="scientific">Angiostrongylus costaricensis</name>
    <name type="common">Nematode worm</name>
    <dbReference type="NCBI Taxonomy" id="334426"/>
    <lineage>
        <taxon>Eukaryota</taxon>
        <taxon>Metazoa</taxon>
        <taxon>Ecdysozoa</taxon>
        <taxon>Nematoda</taxon>
        <taxon>Chromadorea</taxon>
        <taxon>Rhabditida</taxon>
        <taxon>Rhabditina</taxon>
        <taxon>Rhabditomorpha</taxon>
        <taxon>Strongyloidea</taxon>
        <taxon>Metastrongylidae</taxon>
        <taxon>Angiostrongylus</taxon>
    </lineage>
</organism>
<feature type="compositionally biased region" description="Basic and acidic residues" evidence="1">
    <location>
        <begin position="75"/>
        <end position="85"/>
    </location>
</feature>
<evidence type="ECO:0000313" key="3">
    <source>
        <dbReference type="Proteomes" id="UP000267027"/>
    </source>
</evidence>
<dbReference type="Proteomes" id="UP000267027">
    <property type="component" value="Unassembled WGS sequence"/>
</dbReference>
<name>A0A0R3PK41_ANGCS</name>
<evidence type="ECO:0000313" key="4">
    <source>
        <dbReference type="WBParaSite" id="ACOC_0000490801-mRNA-1"/>
    </source>
</evidence>
<reference evidence="2 3" key="2">
    <citation type="submission" date="2018-11" db="EMBL/GenBank/DDBJ databases">
        <authorList>
            <consortium name="Pathogen Informatics"/>
        </authorList>
    </citation>
    <scope>NUCLEOTIDE SEQUENCE [LARGE SCALE GENOMIC DNA]</scope>
    <source>
        <strain evidence="2 3">Costa Rica</strain>
    </source>
</reference>
<dbReference type="WBParaSite" id="ACOC_0000490801-mRNA-1">
    <property type="protein sequence ID" value="ACOC_0000490801-mRNA-1"/>
    <property type="gene ID" value="ACOC_0000490801"/>
</dbReference>
<reference evidence="4" key="1">
    <citation type="submission" date="2017-02" db="UniProtKB">
        <authorList>
            <consortium name="WormBaseParasite"/>
        </authorList>
    </citation>
    <scope>IDENTIFICATION</scope>
</reference>
<evidence type="ECO:0000256" key="1">
    <source>
        <dbReference type="SAM" id="MobiDB-lite"/>
    </source>
</evidence>
<accession>A0A0R3PK41</accession>
<feature type="region of interest" description="Disordered" evidence="1">
    <location>
        <begin position="1"/>
        <end position="85"/>
    </location>
</feature>
<dbReference type="AlphaFoldDB" id="A0A0R3PK41"/>
<proteinExistence type="predicted"/>
<protein>
    <submittedName>
        <fullName evidence="4">Late endosomal/lysosomal adaptor and MAPK and MTOR activator 1</fullName>
    </submittedName>
</protein>
<dbReference type="EMBL" id="UYYA01003836">
    <property type="protein sequence ID" value="VDM56494.1"/>
    <property type="molecule type" value="Genomic_DNA"/>
</dbReference>
<keyword evidence="3" id="KW-1185">Reference proteome</keyword>
<gene>
    <name evidence="2" type="ORF">ACOC_LOCUS4909</name>
</gene>
<evidence type="ECO:0000313" key="2">
    <source>
        <dbReference type="EMBL" id="VDM56494.1"/>
    </source>
</evidence>
<sequence>MAEYENIGPGLSIDMLQPPPPMDARDINQYEDVGPKQISKQSVPTFSKEGIPQGSKEDVPMLSKESVPTNKGSKQGKETKSGHKVDMADHVRHLYIVMANGIDMACHLVASIDGDKLHGATLKRNFISEELKTLHMQQS</sequence>